<feature type="domain" description="RING-type" evidence="6">
    <location>
        <begin position="39"/>
        <end position="79"/>
    </location>
</feature>
<dbReference type="EMBL" id="JAPFFI010000006">
    <property type="protein sequence ID" value="KAJ6390066.1"/>
    <property type="molecule type" value="Genomic_DNA"/>
</dbReference>
<feature type="compositionally biased region" description="Acidic residues" evidence="5">
    <location>
        <begin position="459"/>
        <end position="469"/>
    </location>
</feature>
<evidence type="ECO:0000256" key="2">
    <source>
        <dbReference type="ARBA" id="ARBA00022771"/>
    </source>
</evidence>
<comment type="caution">
    <text evidence="8">The sequence shown here is derived from an EMBL/GenBank/DDBJ whole genome shotgun (WGS) entry which is preliminary data.</text>
</comment>
<protein>
    <recommendedName>
        <fullName evidence="10">E3 ubiquitin-protein ligase PRT1</fullName>
    </recommendedName>
</protein>
<evidence type="ECO:0000313" key="9">
    <source>
        <dbReference type="Proteomes" id="UP001141253"/>
    </source>
</evidence>
<reference evidence="8" key="1">
    <citation type="submission" date="2022-10" db="EMBL/GenBank/DDBJ databases">
        <authorList>
            <person name="Hyden B.L."/>
            <person name="Feng K."/>
            <person name="Yates T."/>
            <person name="Jawdy S."/>
            <person name="Smart L.B."/>
            <person name="Muchero W."/>
        </authorList>
    </citation>
    <scope>NUCLEOTIDE SEQUENCE</scope>
    <source>
        <tissue evidence="8">Shoot tip</tissue>
    </source>
</reference>
<dbReference type="Pfam" id="PF13445">
    <property type="entry name" value="zf-RING_UBOX"/>
    <property type="match status" value="1"/>
</dbReference>
<feature type="compositionally biased region" description="Polar residues" evidence="5">
    <location>
        <begin position="441"/>
        <end position="452"/>
    </location>
</feature>
<dbReference type="PROSITE" id="PS50089">
    <property type="entry name" value="ZF_RING_2"/>
    <property type="match status" value="2"/>
</dbReference>
<feature type="domain" description="ZZ-type" evidence="7">
    <location>
        <begin position="336"/>
        <end position="400"/>
    </location>
</feature>
<evidence type="ECO:0008006" key="10">
    <source>
        <dbReference type="Google" id="ProtNLM"/>
    </source>
</evidence>
<dbReference type="InterPro" id="IPR013083">
    <property type="entry name" value="Znf_RING/FYVE/PHD"/>
</dbReference>
<evidence type="ECO:0000259" key="7">
    <source>
        <dbReference type="PROSITE" id="PS50135"/>
    </source>
</evidence>
<dbReference type="PANTHER" id="PTHR15898">
    <property type="entry name" value="BIFUNCTIONAL APOPTOSIS REGULATOR"/>
    <property type="match status" value="1"/>
</dbReference>
<dbReference type="PROSITE" id="PS01357">
    <property type="entry name" value="ZF_ZZ_1"/>
    <property type="match status" value="1"/>
</dbReference>
<proteinExistence type="predicted"/>
<evidence type="ECO:0000256" key="4">
    <source>
        <dbReference type="PROSITE-ProRule" id="PRU00228"/>
    </source>
</evidence>
<dbReference type="SUPFAM" id="SSF57850">
    <property type="entry name" value="RING/U-box"/>
    <property type="match status" value="3"/>
</dbReference>
<name>A0ABQ9BUH3_9ROSI</name>
<dbReference type="PROSITE" id="PS50135">
    <property type="entry name" value="ZF_ZZ_2"/>
    <property type="match status" value="1"/>
</dbReference>
<evidence type="ECO:0000313" key="8">
    <source>
        <dbReference type="EMBL" id="KAJ6390066.1"/>
    </source>
</evidence>
<gene>
    <name evidence="8" type="ORF">OIU77_024313</name>
</gene>
<dbReference type="SMART" id="SM00291">
    <property type="entry name" value="ZnF_ZZ"/>
    <property type="match status" value="1"/>
</dbReference>
<dbReference type="InterPro" id="IPR001841">
    <property type="entry name" value="Znf_RING"/>
</dbReference>
<keyword evidence="9" id="KW-1185">Reference proteome</keyword>
<dbReference type="Proteomes" id="UP001141253">
    <property type="component" value="Chromosome 2"/>
</dbReference>
<keyword evidence="1" id="KW-0479">Metal-binding</keyword>
<reference evidence="8" key="2">
    <citation type="journal article" date="2023" name="Int. J. Mol. Sci.">
        <title>De Novo Assembly and Annotation of 11 Diverse Shrub Willow (Salix) Genomes Reveals Novel Gene Organization in Sex-Linked Regions.</title>
        <authorList>
            <person name="Hyden B."/>
            <person name="Feng K."/>
            <person name="Yates T.B."/>
            <person name="Jawdy S."/>
            <person name="Cereghino C."/>
            <person name="Smart L.B."/>
            <person name="Muchero W."/>
        </authorList>
    </citation>
    <scope>NUCLEOTIDE SEQUENCE</scope>
    <source>
        <tissue evidence="8">Shoot tip</tissue>
    </source>
</reference>
<evidence type="ECO:0000259" key="6">
    <source>
        <dbReference type="PROSITE" id="PS50089"/>
    </source>
</evidence>
<dbReference type="InterPro" id="IPR017907">
    <property type="entry name" value="Znf_RING_CS"/>
</dbReference>
<feature type="domain" description="RING-type" evidence="6">
    <location>
        <begin position="220"/>
        <end position="257"/>
    </location>
</feature>
<dbReference type="Pfam" id="PF13920">
    <property type="entry name" value="zf-C3HC4_3"/>
    <property type="match status" value="1"/>
</dbReference>
<feature type="region of interest" description="Disordered" evidence="5">
    <location>
        <begin position="423"/>
        <end position="469"/>
    </location>
</feature>
<dbReference type="Gene3D" id="3.30.40.10">
    <property type="entry name" value="Zinc/RING finger domain, C3HC4 (zinc finger)"/>
    <property type="match status" value="2"/>
</dbReference>
<dbReference type="InterPro" id="IPR027370">
    <property type="entry name" value="Znf-RING_euk"/>
</dbReference>
<dbReference type="CDD" id="cd02338">
    <property type="entry name" value="ZZ_PCMF_like"/>
    <property type="match status" value="1"/>
</dbReference>
<dbReference type="PROSITE" id="PS00518">
    <property type="entry name" value="ZF_RING_1"/>
    <property type="match status" value="1"/>
</dbReference>
<accession>A0ABQ9BUH3</accession>
<dbReference type="PANTHER" id="PTHR15898:SF13">
    <property type="entry name" value="BIFUNCTIONAL APOPTOSIS REGULATOR"/>
    <property type="match status" value="1"/>
</dbReference>
<keyword evidence="3" id="KW-0862">Zinc</keyword>
<evidence type="ECO:0000256" key="3">
    <source>
        <dbReference type="ARBA" id="ARBA00022833"/>
    </source>
</evidence>
<organism evidence="8 9">
    <name type="scientific">Salix suchowensis</name>
    <dbReference type="NCBI Taxonomy" id="1278906"/>
    <lineage>
        <taxon>Eukaryota</taxon>
        <taxon>Viridiplantae</taxon>
        <taxon>Streptophyta</taxon>
        <taxon>Embryophyta</taxon>
        <taxon>Tracheophyta</taxon>
        <taxon>Spermatophyta</taxon>
        <taxon>Magnoliopsida</taxon>
        <taxon>eudicotyledons</taxon>
        <taxon>Gunneridae</taxon>
        <taxon>Pentapetalae</taxon>
        <taxon>rosids</taxon>
        <taxon>fabids</taxon>
        <taxon>Malpighiales</taxon>
        <taxon>Salicaceae</taxon>
        <taxon>Saliceae</taxon>
        <taxon>Salix</taxon>
    </lineage>
</organism>
<keyword evidence="2 4" id="KW-0863">Zinc-finger</keyword>
<dbReference type="InterPro" id="IPR000433">
    <property type="entry name" value="Znf_ZZ"/>
</dbReference>
<dbReference type="Pfam" id="PF00569">
    <property type="entry name" value="ZZ"/>
    <property type="match status" value="1"/>
</dbReference>
<evidence type="ECO:0000256" key="5">
    <source>
        <dbReference type="SAM" id="MobiDB-lite"/>
    </source>
</evidence>
<dbReference type="SMART" id="SM00184">
    <property type="entry name" value="RING"/>
    <property type="match status" value="2"/>
</dbReference>
<dbReference type="Gene3D" id="3.30.60.90">
    <property type="match status" value="1"/>
</dbReference>
<evidence type="ECO:0000256" key="1">
    <source>
        <dbReference type="ARBA" id="ARBA00022723"/>
    </source>
</evidence>
<sequence length="469" mass="52872">MGKGKVINDAVKNFEVTGIDHYLLVDADFEEEFSDYFRCCVCLDLLYKPIVLTCGHVSCFWCVNKSMSGMRESNCPICRHPYNHFPTVCQMLHFLLFNLYPTVYMRREKQTLEEEKEMALFSPQFGYEACNSDQQHHHPRDQQHALDSGAFRNGEFCASTQQIEPVKFVSMIQAPTMSIPNEVCDENCTMIRADSVEENNLPEDKSNINCKQVSVSDVQCSTCKHLLFHPVVLNCGHVFCETCISPVNEMLTCQVCQSLHPRGSPKVCVYFDHFLQEHFPTEYAMRMEAVQAKQVHVKSQHPITCSTKAGEKSFQSSSATTRENLSWWADPHSKVHFGVGCDSCGVYPIVGDRYKCKDCVEQVGFDLCGDCYNTCSKRPGRFNQQHTSEHKFELVKPNVINSIMMRLVTGQLDGASAFSNHDDASGVFENESPAPILSGDAQDSNRNSSASAATHPDRAEDENETQTPR</sequence>
<dbReference type="InterPro" id="IPR043145">
    <property type="entry name" value="Znf_ZZ_sf"/>
</dbReference>